<comment type="caution">
    <text evidence="1">The sequence shown here is derived from an EMBL/GenBank/DDBJ whole genome shotgun (WGS) entry which is preliminary data.</text>
</comment>
<dbReference type="EMBL" id="JADIMM010000098">
    <property type="protein sequence ID" value="MBO8458246.1"/>
    <property type="molecule type" value="Genomic_DNA"/>
</dbReference>
<name>A0A9D9HR35_9SPIR</name>
<evidence type="ECO:0000313" key="2">
    <source>
        <dbReference type="Proteomes" id="UP000823638"/>
    </source>
</evidence>
<reference evidence="1" key="2">
    <citation type="journal article" date="2021" name="PeerJ">
        <title>Extensive microbial diversity within the chicken gut microbiome revealed by metagenomics and culture.</title>
        <authorList>
            <person name="Gilroy R."/>
            <person name="Ravi A."/>
            <person name="Getino M."/>
            <person name="Pursley I."/>
            <person name="Horton D.L."/>
            <person name="Alikhan N.F."/>
            <person name="Baker D."/>
            <person name="Gharbi K."/>
            <person name="Hall N."/>
            <person name="Watson M."/>
            <person name="Adriaenssens E.M."/>
            <person name="Foster-Nyarko E."/>
            <person name="Jarju S."/>
            <person name="Secka A."/>
            <person name="Antonio M."/>
            <person name="Oren A."/>
            <person name="Chaudhuri R.R."/>
            <person name="La Ragione R."/>
            <person name="Hildebrand F."/>
            <person name="Pallen M.J."/>
        </authorList>
    </citation>
    <scope>NUCLEOTIDE SEQUENCE</scope>
    <source>
        <strain evidence="1">10532</strain>
    </source>
</reference>
<protein>
    <submittedName>
        <fullName evidence="1">Uncharacterized protein</fullName>
    </submittedName>
</protein>
<organism evidence="1 2">
    <name type="scientific">Candidatus Gallitreponema excrementavium</name>
    <dbReference type="NCBI Taxonomy" id="2840840"/>
    <lineage>
        <taxon>Bacteria</taxon>
        <taxon>Pseudomonadati</taxon>
        <taxon>Spirochaetota</taxon>
        <taxon>Spirochaetia</taxon>
        <taxon>Spirochaetales</taxon>
        <taxon>Candidatus Gallitreponema</taxon>
    </lineage>
</organism>
<dbReference type="Proteomes" id="UP000823638">
    <property type="component" value="Unassembled WGS sequence"/>
</dbReference>
<proteinExistence type="predicted"/>
<reference evidence="1" key="1">
    <citation type="submission" date="2020-10" db="EMBL/GenBank/DDBJ databases">
        <authorList>
            <person name="Gilroy R."/>
        </authorList>
    </citation>
    <scope>NUCLEOTIDE SEQUENCE</scope>
    <source>
        <strain evidence="1">10532</strain>
    </source>
</reference>
<sequence>MKKTFVFILIFFTAVVFSGDNISEFILKDFNFSSLEILKNTSSGIKINCIVDKYNMTDIYEMREKYRSDILNEYFKKNDKITARQLLKFFKADQRYVIQKDYSQPITDYSYKKVYKGKTPIGESGFISGKDPYMGFAGNVEYWLLYLDGNEIVRLRLKIGYLFEEMDILESLPEIFYKKDGKWYWKSEDAIVELCRMMENHDERLPVEMLELQLKWEEIIGNLEVDGKKITLK</sequence>
<evidence type="ECO:0000313" key="1">
    <source>
        <dbReference type="EMBL" id="MBO8458246.1"/>
    </source>
</evidence>
<gene>
    <name evidence="1" type="ORF">IAA81_08495</name>
</gene>
<dbReference type="AlphaFoldDB" id="A0A9D9HR35"/>
<accession>A0A9D9HR35</accession>